<evidence type="ECO:0000313" key="13">
    <source>
        <dbReference type="EMBL" id="KAH3784540.1"/>
    </source>
</evidence>
<dbReference type="Pfam" id="PF00069">
    <property type="entry name" value="Pkinase"/>
    <property type="match status" value="1"/>
</dbReference>
<keyword evidence="4" id="KW-0808">Transferase</keyword>
<dbReference type="Proteomes" id="UP000828390">
    <property type="component" value="Unassembled WGS sequence"/>
</dbReference>
<dbReference type="InterPro" id="IPR000719">
    <property type="entry name" value="Prot_kinase_dom"/>
</dbReference>
<dbReference type="GO" id="GO:0043657">
    <property type="term" value="C:host cell"/>
    <property type="evidence" value="ECO:0007669"/>
    <property type="project" value="UniProtKB-SubCell"/>
</dbReference>
<evidence type="ECO:0000256" key="6">
    <source>
        <dbReference type="ARBA" id="ARBA00022777"/>
    </source>
</evidence>
<comment type="subcellular location">
    <subcellularLocation>
        <location evidence="1">Host cell</location>
    </subcellularLocation>
</comment>
<dbReference type="GO" id="GO:0005737">
    <property type="term" value="C:cytoplasm"/>
    <property type="evidence" value="ECO:0007669"/>
    <property type="project" value="TreeGrafter"/>
</dbReference>
<feature type="region of interest" description="Disordered" evidence="11">
    <location>
        <begin position="1"/>
        <end position="85"/>
    </location>
</feature>
<name>A0A9D4EQN3_DREPO</name>
<evidence type="ECO:0000256" key="4">
    <source>
        <dbReference type="ARBA" id="ARBA00022679"/>
    </source>
</evidence>
<comment type="caution">
    <text evidence="13">The sequence shown here is derived from an EMBL/GenBank/DDBJ whole genome shotgun (WGS) entry which is preliminary data.</text>
</comment>
<feature type="compositionally biased region" description="Basic and acidic residues" evidence="11">
    <location>
        <begin position="66"/>
        <end position="85"/>
    </location>
</feature>
<dbReference type="PROSITE" id="PS00107">
    <property type="entry name" value="PROTEIN_KINASE_ATP"/>
    <property type="match status" value="1"/>
</dbReference>
<dbReference type="GO" id="GO:0005524">
    <property type="term" value="F:ATP binding"/>
    <property type="evidence" value="ECO:0007669"/>
    <property type="project" value="UniProtKB-UniRule"/>
</dbReference>
<dbReference type="AlphaFoldDB" id="A0A9D4EQN3"/>
<keyword evidence="7 10" id="KW-0067">ATP-binding</keyword>
<dbReference type="PROSITE" id="PS50011">
    <property type="entry name" value="PROTEIN_KINASE_DOM"/>
    <property type="match status" value="1"/>
</dbReference>
<evidence type="ECO:0000259" key="12">
    <source>
        <dbReference type="PROSITE" id="PS50011"/>
    </source>
</evidence>
<keyword evidence="5 10" id="KW-0547">Nucleotide-binding</keyword>
<proteinExistence type="predicted"/>
<dbReference type="Gene3D" id="3.30.200.20">
    <property type="entry name" value="Phosphorylase Kinase, domain 1"/>
    <property type="match status" value="1"/>
</dbReference>
<evidence type="ECO:0000256" key="7">
    <source>
        <dbReference type="ARBA" id="ARBA00022840"/>
    </source>
</evidence>
<dbReference type="InterPro" id="IPR017441">
    <property type="entry name" value="Protein_kinase_ATP_BS"/>
</dbReference>
<comment type="catalytic activity">
    <reaction evidence="9">
        <text>L-seryl-[protein] + ATP = O-phospho-L-seryl-[protein] + ADP + H(+)</text>
        <dbReference type="Rhea" id="RHEA:17989"/>
        <dbReference type="Rhea" id="RHEA-COMP:9863"/>
        <dbReference type="Rhea" id="RHEA-COMP:11604"/>
        <dbReference type="ChEBI" id="CHEBI:15378"/>
        <dbReference type="ChEBI" id="CHEBI:29999"/>
        <dbReference type="ChEBI" id="CHEBI:30616"/>
        <dbReference type="ChEBI" id="CHEBI:83421"/>
        <dbReference type="ChEBI" id="CHEBI:456216"/>
        <dbReference type="EC" id="2.7.11.1"/>
    </reaction>
</comment>
<evidence type="ECO:0000256" key="3">
    <source>
        <dbReference type="ARBA" id="ARBA00022527"/>
    </source>
</evidence>
<dbReference type="EC" id="2.7.11.1" evidence="2"/>
<feature type="binding site" evidence="10">
    <location>
        <position position="129"/>
    </location>
    <ligand>
        <name>ATP</name>
        <dbReference type="ChEBI" id="CHEBI:30616"/>
    </ligand>
</feature>
<feature type="compositionally biased region" description="Polar residues" evidence="11">
    <location>
        <begin position="1"/>
        <end position="10"/>
    </location>
</feature>
<dbReference type="SUPFAM" id="SSF56112">
    <property type="entry name" value="Protein kinase-like (PK-like)"/>
    <property type="match status" value="1"/>
</dbReference>
<evidence type="ECO:0000256" key="5">
    <source>
        <dbReference type="ARBA" id="ARBA00022741"/>
    </source>
</evidence>
<keyword evidence="14" id="KW-1185">Reference proteome</keyword>
<keyword evidence="3" id="KW-0723">Serine/threonine-protein kinase</keyword>
<evidence type="ECO:0000313" key="14">
    <source>
        <dbReference type="Proteomes" id="UP000828390"/>
    </source>
</evidence>
<evidence type="ECO:0000256" key="9">
    <source>
        <dbReference type="ARBA" id="ARBA00048679"/>
    </source>
</evidence>
<dbReference type="EMBL" id="JAIWYP010000008">
    <property type="protein sequence ID" value="KAH3784540.1"/>
    <property type="molecule type" value="Genomic_DNA"/>
</dbReference>
<feature type="domain" description="Protein kinase" evidence="12">
    <location>
        <begin position="95"/>
        <end position="184"/>
    </location>
</feature>
<accession>A0A9D4EQN3</accession>
<comment type="catalytic activity">
    <reaction evidence="8">
        <text>L-threonyl-[protein] + ATP = O-phospho-L-threonyl-[protein] + ADP + H(+)</text>
        <dbReference type="Rhea" id="RHEA:46608"/>
        <dbReference type="Rhea" id="RHEA-COMP:11060"/>
        <dbReference type="Rhea" id="RHEA-COMP:11605"/>
        <dbReference type="ChEBI" id="CHEBI:15378"/>
        <dbReference type="ChEBI" id="CHEBI:30013"/>
        <dbReference type="ChEBI" id="CHEBI:30616"/>
        <dbReference type="ChEBI" id="CHEBI:61977"/>
        <dbReference type="ChEBI" id="CHEBI:456216"/>
        <dbReference type="EC" id="2.7.11.1"/>
    </reaction>
</comment>
<evidence type="ECO:0000256" key="11">
    <source>
        <dbReference type="SAM" id="MobiDB-lite"/>
    </source>
</evidence>
<sequence length="184" mass="20784">MYTERLSSNALLEKDTSLRTSGYKYRKEKASVRGNKGGGDEEACSEPLSSNSLLEKDTSSSTSGYKYREERASVRGNAERDKQYKDPSDYITKNYHVGQMLGSGGFGTVYSGIRRRDNMPVAIKNVIKKKVTEWGQLNGYNVPMEICLLKKVSHIPGVIKMLEWFETRNGYICDGKARMCKRLV</sequence>
<keyword evidence="6" id="KW-0418">Kinase</keyword>
<dbReference type="InterPro" id="IPR051138">
    <property type="entry name" value="PIM_Ser/Thr_kinase"/>
</dbReference>
<dbReference type="PANTHER" id="PTHR22984">
    <property type="entry name" value="SERINE/THREONINE-PROTEIN KINASE PIM"/>
    <property type="match status" value="1"/>
</dbReference>
<organism evidence="13 14">
    <name type="scientific">Dreissena polymorpha</name>
    <name type="common">Zebra mussel</name>
    <name type="synonym">Mytilus polymorpha</name>
    <dbReference type="NCBI Taxonomy" id="45954"/>
    <lineage>
        <taxon>Eukaryota</taxon>
        <taxon>Metazoa</taxon>
        <taxon>Spiralia</taxon>
        <taxon>Lophotrochozoa</taxon>
        <taxon>Mollusca</taxon>
        <taxon>Bivalvia</taxon>
        <taxon>Autobranchia</taxon>
        <taxon>Heteroconchia</taxon>
        <taxon>Euheterodonta</taxon>
        <taxon>Imparidentia</taxon>
        <taxon>Neoheterodontei</taxon>
        <taxon>Myida</taxon>
        <taxon>Dreissenoidea</taxon>
        <taxon>Dreissenidae</taxon>
        <taxon>Dreissena</taxon>
    </lineage>
</organism>
<dbReference type="PANTHER" id="PTHR22984:SF25">
    <property type="entry name" value="PROTEIN KINASE DOMAIN-CONTAINING PROTEIN"/>
    <property type="match status" value="1"/>
</dbReference>
<dbReference type="InterPro" id="IPR011009">
    <property type="entry name" value="Kinase-like_dom_sf"/>
</dbReference>
<reference evidence="13" key="2">
    <citation type="submission" date="2020-11" db="EMBL/GenBank/DDBJ databases">
        <authorList>
            <person name="McCartney M.A."/>
            <person name="Auch B."/>
            <person name="Kono T."/>
            <person name="Mallez S."/>
            <person name="Becker A."/>
            <person name="Gohl D.M."/>
            <person name="Silverstein K.A.T."/>
            <person name="Koren S."/>
            <person name="Bechman K.B."/>
            <person name="Herman A."/>
            <person name="Abrahante J.E."/>
            <person name="Garbe J."/>
        </authorList>
    </citation>
    <scope>NUCLEOTIDE SEQUENCE</scope>
    <source>
        <strain evidence="13">Duluth1</strain>
        <tissue evidence="13">Whole animal</tissue>
    </source>
</reference>
<evidence type="ECO:0000256" key="10">
    <source>
        <dbReference type="PROSITE-ProRule" id="PRU10141"/>
    </source>
</evidence>
<protein>
    <recommendedName>
        <fullName evidence="2">non-specific serine/threonine protein kinase</fullName>
        <ecNumber evidence="2">2.7.11.1</ecNumber>
    </recommendedName>
</protein>
<feature type="compositionally biased region" description="Polar residues" evidence="11">
    <location>
        <begin position="47"/>
        <end position="64"/>
    </location>
</feature>
<dbReference type="GO" id="GO:0004674">
    <property type="term" value="F:protein serine/threonine kinase activity"/>
    <property type="evidence" value="ECO:0007669"/>
    <property type="project" value="UniProtKB-KW"/>
</dbReference>
<evidence type="ECO:0000256" key="1">
    <source>
        <dbReference type="ARBA" id="ARBA00004340"/>
    </source>
</evidence>
<evidence type="ECO:0000256" key="2">
    <source>
        <dbReference type="ARBA" id="ARBA00012513"/>
    </source>
</evidence>
<evidence type="ECO:0000256" key="8">
    <source>
        <dbReference type="ARBA" id="ARBA00047899"/>
    </source>
</evidence>
<reference evidence="13" key="1">
    <citation type="journal article" date="2019" name="bioRxiv">
        <title>The Genome of the Zebra Mussel, Dreissena polymorpha: A Resource for Invasive Species Research.</title>
        <authorList>
            <person name="McCartney M.A."/>
            <person name="Auch B."/>
            <person name="Kono T."/>
            <person name="Mallez S."/>
            <person name="Zhang Y."/>
            <person name="Obille A."/>
            <person name="Becker A."/>
            <person name="Abrahante J.E."/>
            <person name="Garbe J."/>
            <person name="Badalamenti J.P."/>
            <person name="Herman A."/>
            <person name="Mangelson H."/>
            <person name="Liachko I."/>
            <person name="Sullivan S."/>
            <person name="Sone E.D."/>
            <person name="Koren S."/>
            <person name="Silverstein K.A.T."/>
            <person name="Beckman K.B."/>
            <person name="Gohl D.M."/>
        </authorList>
    </citation>
    <scope>NUCLEOTIDE SEQUENCE</scope>
    <source>
        <strain evidence="13">Duluth1</strain>
        <tissue evidence="13">Whole animal</tissue>
    </source>
</reference>
<gene>
    <name evidence="13" type="ORF">DPMN_162497</name>
</gene>